<dbReference type="Proteomes" id="UP001305702">
    <property type="component" value="Chromosome"/>
</dbReference>
<evidence type="ECO:0000259" key="2">
    <source>
        <dbReference type="Pfam" id="PF12945"/>
    </source>
</evidence>
<dbReference type="Pfam" id="PF07238">
    <property type="entry name" value="PilZ"/>
    <property type="match status" value="1"/>
</dbReference>
<dbReference type="Gene3D" id="2.40.10.220">
    <property type="entry name" value="predicted glycosyltransferase like domains"/>
    <property type="match status" value="1"/>
</dbReference>
<keyword evidence="3" id="KW-0282">Flagellum</keyword>
<evidence type="ECO:0000313" key="4">
    <source>
        <dbReference type="Proteomes" id="UP001305702"/>
    </source>
</evidence>
<gene>
    <name evidence="3" type="ORF">MJA45_16910</name>
</gene>
<feature type="domain" description="Type III secretion system flagellar brake protein YcgR PilZN" evidence="2">
    <location>
        <begin position="5"/>
        <end position="93"/>
    </location>
</feature>
<protein>
    <submittedName>
        <fullName evidence="3">Flagellar brake domain-containing protein</fullName>
    </submittedName>
</protein>
<feature type="domain" description="PilZ" evidence="1">
    <location>
        <begin position="102"/>
        <end position="208"/>
    </location>
</feature>
<sequence>MLPSINQLLYLQINSIDDEEAKQEYKSRIADIETNYLSVEIPIHEATGRLKRLYVGDELSAYFITEGGVKHYFTTSVLGFKEEGIRQVIIKKPAEDDISKIQRRNFLRVPAELEMAVQFGERGRTVAVTEDVGGGGISFHCDKHSPLSVGMQIACWLLVPYKNGKIDHIAFKGDVVRVKPLDNRQLGMLRFSEIADRDRQKIIRYCFERQLDFRKN</sequence>
<dbReference type="AlphaFoldDB" id="A0AA96LA15"/>
<organism evidence="3 4">
    <name type="scientific">Paenibacillus aurantius</name>
    <dbReference type="NCBI Taxonomy" id="2918900"/>
    <lineage>
        <taxon>Bacteria</taxon>
        <taxon>Bacillati</taxon>
        <taxon>Bacillota</taxon>
        <taxon>Bacilli</taxon>
        <taxon>Bacillales</taxon>
        <taxon>Paenibacillaceae</taxon>
        <taxon>Paenibacillus</taxon>
    </lineage>
</organism>
<evidence type="ECO:0000259" key="1">
    <source>
        <dbReference type="Pfam" id="PF07238"/>
    </source>
</evidence>
<dbReference type="KEGG" id="paun:MJA45_16910"/>
<keyword evidence="3" id="KW-0969">Cilium</keyword>
<name>A0AA96LA15_9BACL</name>
<keyword evidence="3" id="KW-0966">Cell projection</keyword>
<evidence type="ECO:0000313" key="3">
    <source>
        <dbReference type="EMBL" id="WNQ09308.1"/>
    </source>
</evidence>
<dbReference type="InterPro" id="IPR009926">
    <property type="entry name" value="T3SS_YcgR_PilZN"/>
</dbReference>
<dbReference type="EMBL" id="CP130318">
    <property type="protein sequence ID" value="WNQ09308.1"/>
    <property type="molecule type" value="Genomic_DNA"/>
</dbReference>
<dbReference type="InterPro" id="IPR009875">
    <property type="entry name" value="PilZ_domain"/>
</dbReference>
<keyword evidence="4" id="KW-1185">Reference proteome</keyword>
<accession>A0AA96LA15</accession>
<dbReference type="Pfam" id="PF12945">
    <property type="entry name" value="PilZNR"/>
    <property type="match status" value="1"/>
</dbReference>
<reference evidence="3 4" key="1">
    <citation type="submission" date="2022-02" db="EMBL/GenBank/DDBJ databases">
        <title>Paenibacillus sp. MBLB1776 Whole Genome Shotgun Sequencing.</title>
        <authorList>
            <person name="Hwang C.Y."/>
            <person name="Cho E.-S."/>
            <person name="Seo M.-J."/>
        </authorList>
    </citation>
    <scope>NUCLEOTIDE SEQUENCE [LARGE SCALE GENOMIC DNA]</scope>
    <source>
        <strain evidence="3 4">MBLB1776</strain>
    </source>
</reference>
<proteinExistence type="predicted"/>
<dbReference type="GO" id="GO:0035438">
    <property type="term" value="F:cyclic-di-GMP binding"/>
    <property type="evidence" value="ECO:0007669"/>
    <property type="project" value="InterPro"/>
</dbReference>